<dbReference type="Gene3D" id="1.10.510.10">
    <property type="entry name" value="Transferase(Phosphotransferase) domain 1"/>
    <property type="match status" value="1"/>
</dbReference>
<accession>A0ABQ6HQL4</accession>
<feature type="transmembrane region" description="Helical" evidence="6">
    <location>
        <begin position="508"/>
        <end position="526"/>
    </location>
</feature>
<feature type="transmembrane region" description="Helical" evidence="6">
    <location>
        <begin position="423"/>
        <end position="446"/>
    </location>
</feature>
<keyword evidence="2" id="KW-0547">Nucleotide-binding</keyword>
<feature type="region of interest" description="Disordered" evidence="5">
    <location>
        <begin position="278"/>
        <end position="350"/>
    </location>
</feature>
<dbReference type="PANTHER" id="PTHR43289:SF34">
    <property type="entry name" value="SERINE_THREONINE-PROTEIN KINASE YBDM-RELATED"/>
    <property type="match status" value="1"/>
</dbReference>
<feature type="domain" description="Protein kinase" evidence="7">
    <location>
        <begin position="1"/>
        <end position="241"/>
    </location>
</feature>
<evidence type="ECO:0000256" key="5">
    <source>
        <dbReference type="SAM" id="MobiDB-lite"/>
    </source>
</evidence>
<keyword evidence="6" id="KW-0472">Membrane</keyword>
<keyword evidence="9" id="KW-1185">Reference proteome</keyword>
<reference evidence="9" key="1">
    <citation type="journal article" date="2019" name="Int. J. Syst. Evol. Microbiol.">
        <title>The Global Catalogue of Microorganisms (GCM) 10K type strain sequencing project: providing services to taxonomists for standard genome sequencing and annotation.</title>
        <authorList>
            <consortium name="The Broad Institute Genomics Platform"/>
            <consortium name="The Broad Institute Genome Sequencing Center for Infectious Disease"/>
            <person name="Wu L."/>
            <person name="Ma J."/>
        </authorList>
    </citation>
    <scope>NUCLEOTIDE SEQUENCE [LARGE SCALE GENOMIC DNA]</scope>
    <source>
        <strain evidence="9">NBRC 105830</strain>
    </source>
</reference>
<dbReference type="InterPro" id="IPR008271">
    <property type="entry name" value="Ser/Thr_kinase_AS"/>
</dbReference>
<dbReference type="Pfam" id="PF00069">
    <property type="entry name" value="Pkinase"/>
    <property type="match status" value="1"/>
</dbReference>
<gene>
    <name evidence="8" type="ORF">GCM10025862_27770</name>
</gene>
<proteinExistence type="predicted"/>
<feature type="compositionally biased region" description="Low complexity" evidence="5">
    <location>
        <begin position="296"/>
        <end position="314"/>
    </location>
</feature>
<evidence type="ECO:0000259" key="7">
    <source>
        <dbReference type="PROSITE" id="PS50011"/>
    </source>
</evidence>
<dbReference type="CDD" id="cd14014">
    <property type="entry name" value="STKc_PknB_like"/>
    <property type="match status" value="1"/>
</dbReference>
<keyword evidence="4" id="KW-0067">ATP-binding</keyword>
<dbReference type="InterPro" id="IPR000719">
    <property type="entry name" value="Prot_kinase_dom"/>
</dbReference>
<dbReference type="Gene3D" id="3.30.200.20">
    <property type="entry name" value="Phosphorylase Kinase, domain 1"/>
    <property type="match status" value="1"/>
</dbReference>
<evidence type="ECO:0000256" key="4">
    <source>
        <dbReference type="ARBA" id="ARBA00022840"/>
    </source>
</evidence>
<dbReference type="SUPFAM" id="SSF56112">
    <property type="entry name" value="Protein kinase-like (PK-like)"/>
    <property type="match status" value="1"/>
</dbReference>
<comment type="caution">
    <text evidence="8">The sequence shown here is derived from an EMBL/GenBank/DDBJ whole genome shotgun (WGS) entry which is preliminary data.</text>
</comment>
<dbReference type="PROSITE" id="PS00108">
    <property type="entry name" value="PROTEIN_KINASE_ST"/>
    <property type="match status" value="1"/>
</dbReference>
<dbReference type="PANTHER" id="PTHR43289">
    <property type="entry name" value="MITOGEN-ACTIVATED PROTEIN KINASE KINASE KINASE 20-RELATED"/>
    <property type="match status" value="1"/>
</dbReference>
<keyword evidence="6" id="KW-0812">Transmembrane</keyword>
<dbReference type="InterPro" id="IPR011009">
    <property type="entry name" value="Kinase-like_dom_sf"/>
</dbReference>
<feature type="transmembrane region" description="Helical" evidence="6">
    <location>
        <begin position="358"/>
        <end position="386"/>
    </location>
</feature>
<name>A0ABQ6HQL4_9MICO</name>
<evidence type="ECO:0000313" key="8">
    <source>
        <dbReference type="EMBL" id="GMA20756.1"/>
    </source>
</evidence>
<protein>
    <recommendedName>
        <fullName evidence="7">Protein kinase domain-containing protein</fullName>
    </recommendedName>
</protein>
<dbReference type="EMBL" id="BSUJ01000001">
    <property type="protein sequence ID" value="GMA20756.1"/>
    <property type="molecule type" value="Genomic_DNA"/>
</dbReference>
<evidence type="ECO:0000313" key="9">
    <source>
        <dbReference type="Proteomes" id="UP001157109"/>
    </source>
</evidence>
<feature type="compositionally biased region" description="Low complexity" evidence="5">
    <location>
        <begin position="322"/>
        <end position="341"/>
    </location>
</feature>
<organism evidence="8 9">
    <name type="scientific">Arsenicicoccus piscis</name>
    <dbReference type="NCBI Taxonomy" id="673954"/>
    <lineage>
        <taxon>Bacteria</taxon>
        <taxon>Bacillati</taxon>
        <taxon>Actinomycetota</taxon>
        <taxon>Actinomycetes</taxon>
        <taxon>Micrococcales</taxon>
        <taxon>Intrasporangiaceae</taxon>
        <taxon>Arsenicicoccus</taxon>
    </lineage>
</organism>
<evidence type="ECO:0000256" key="1">
    <source>
        <dbReference type="ARBA" id="ARBA00022679"/>
    </source>
</evidence>
<keyword evidence="3" id="KW-0418">Kinase</keyword>
<keyword evidence="6" id="KW-1133">Transmembrane helix</keyword>
<dbReference type="SMART" id="SM00220">
    <property type="entry name" value="S_TKc"/>
    <property type="match status" value="1"/>
</dbReference>
<keyword evidence="1" id="KW-0808">Transferase</keyword>
<dbReference type="PROSITE" id="PS50011">
    <property type="entry name" value="PROTEIN_KINASE_DOM"/>
    <property type="match status" value="1"/>
</dbReference>
<evidence type="ECO:0000256" key="2">
    <source>
        <dbReference type="ARBA" id="ARBA00022741"/>
    </source>
</evidence>
<evidence type="ECO:0000256" key="3">
    <source>
        <dbReference type="ARBA" id="ARBA00022777"/>
    </source>
</evidence>
<evidence type="ECO:0000256" key="6">
    <source>
        <dbReference type="SAM" id="Phobius"/>
    </source>
</evidence>
<feature type="transmembrane region" description="Helical" evidence="6">
    <location>
        <begin position="466"/>
        <end position="488"/>
    </location>
</feature>
<dbReference type="Proteomes" id="UP001157109">
    <property type="component" value="Unassembled WGS sequence"/>
</dbReference>
<sequence length="549" mass="56250">MGVVHLGLDHSGRAVAIKVLRPHVAYDAESRRRLAREVATLERVKHRLVAAVLDADPDGPRPYVVTQYVPGPSLEEVITSRGPMPPADLVRLGRGLVEALEAIHAAGVVHRDLKPGNVLMLDDEPVVIDFGIAHVADDVRLTSTGLVMGTPGYLSPEVVEGGAVTEATDWWGWAATLAFAASGQPPFGRGPMNIVLDRVRHGRHDLGGVDPRLRPLLAAALSPVATDRPAAREVLGALEVYSRGGEATVPTPIQGAAGAGSAAPTVAAPIGATRRLTAVPPLGERVSAPRPVPTGPSQSAPQAPISSYPRTGPEAPAPAPGAPAATPGAAAPAGSTGWTTGVGAGDPRIGRPTRTSSLAALMIAILGLAATWPMIALMVAVSWALLARTVDRSVTALVLRRHAYGAKRGSDVALAVLASPAHVIAAALSTVLGVIGSGLIGVAAAYVTSWVLPLVLGRPVSVASALPLLAGMAVAIVFSWWGPGGVPLRRGSRSIMRGIAPDGTPGDIVTSALAVLGIGLLVWSLLSHGVPSWLPLTDAPLGDALSWNW</sequence>